<reference evidence="3" key="1">
    <citation type="journal article" date="2019" name="Sci. Rep.">
        <title>Draft genome of Tanacetum cinerariifolium, the natural source of mosquito coil.</title>
        <authorList>
            <person name="Yamashiro T."/>
            <person name="Shiraishi A."/>
            <person name="Satake H."/>
            <person name="Nakayama K."/>
        </authorList>
    </citation>
    <scope>NUCLEOTIDE SEQUENCE</scope>
</reference>
<proteinExistence type="predicted"/>
<gene>
    <name evidence="3" type="ORF">Tci_040699</name>
</gene>
<evidence type="ECO:0000256" key="2">
    <source>
        <dbReference type="SAM" id="MobiDB-lite"/>
    </source>
</evidence>
<protein>
    <submittedName>
        <fullName evidence="3">Uncharacterized protein</fullName>
    </submittedName>
</protein>
<dbReference type="EMBL" id="BKCJ010005802">
    <property type="protein sequence ID" value="GEU68721.1"/>
    <property type="molecule type" value="Genomic_DNA"/>
</dbReference>
<sequence>MAQSQSPADVHQDELCPTNKRYALMDANKKVDLENPLCLDERRILDSSSILCKKMDQRFHYSLTNPTTMIPYARFTKLIVSHYMTTFPEISRRAHDKYHNVADDVMIKSIFNSGKKEKSHEELEAKQNVEKLKEHLMAKEIEKLVEGSENVKENVKVSSSPIRNNDNPTNLGTREKVEEIEKSRNTPSPTTTSSLRTHSTLISLDTEKL</sequence>
<feature type="compositionally biased region" description="Low complexity" evidence="2">
    <location>
        <begin position="185"/>
        <end position="203"/>
    </location>
</feature>
<organism evidence="3">
    <name type="scientific">Tanacetum cinerariifolium</name>
    <name type="common">Dalmatian daisy</name>
    <name type="synonym">Chrysanthemum cinerariifolium</name>
    <dbReference type="NCBI Taxonomy" id="118510"/>
    <lineage>
        <taxon>Eukaryota</taxon>
        <taxon>Viridiplantae</taxon>
        <taxon>Streptophyta</taxon>
        <taxon>Embryophyta</taxon>
        <taxon>Tracheophyta</taxon>
        <taxon>Spermatophyta</taxon>
        <taxon>Magnoliopsida</taxon>
        <taxon>eudicotyledons</taxon>
        <taxon>Gunneridae</taxon>
        <taxon>Pentapetalae</taxon>
        <taxon>asterids</taxon>
        <taxon>campanulids</taxon>
        <taxon>Asterales</taxon>
        <taxon>Asteraceae</taxon>
        <taxon>Asteroideae</taxon>
        <taxon>Anthemideae</taxon>
        <taxon>Anthemidinae</taxon>
        <taxon>Tanacetum</taxon>
    </lineage>
</organism>
<keyword evidence="1" id="KW-0175">Coiled coil</keyword>
<comment type="caution">
    <text evidence="3">The sequence shown here is derived from an EMBL/GenBank/DDBJ whole genome shotgun (WGS) entry which is preliminary data.</text>
</comment>
<feature type="region of interest" description="Disordered" evidence="2">
    <location>
        <begin position="150"/>
        <end position="209"/>
    </location>
</feature>
<name>A0A6L2M420_TANCI</name>
<dbReference type="AlphaFoldDB" id="A0A6L2M420"/>
<feature type="compositionally biased region" description="Polar residues" evidence="2">
    <location>
        <begin position="156"/>
        <end position="172"/>
    </location>
</feature>
<feature type="compositionally biased region" description="Basic and acidic residues" evidence="2">
    <location>
        <begin position="173"/>
        <end position="184"/>
    </location>
</feature>
<evidence type="ECO:0000256" key="1">
    <source>
        <dbReference type="SAM" id="Coils"/>
    </source>
</evidence>
<accession>A0A6L2M420</accession>
<feature type="coiled-coil region" evidence="1">
    <location>
        <begin position="115"/>
        <end position="142"/>
    </location>
</feature>
<evidence type="ECO:0000313" key="3">
    <source>
        <dbReference type="EMBL" id="GEU68721.1"/>
    </source>
</evidence>